<gene>
    <name evidence="1" type="ORF">GCM10022423_30150</name>
</gene>
<protein>
    <submittedName>
        <fullName evidence="1">Uncharacterized protein</fullName>
    </submittedName>
</protein>
<evidence type="ECO:0000313" key="1">
    <source>
        <dbReference type="EMBL" id="GAA3773544.1"/>
    </source>
</evidence>
<keyword evidence="2" id="KW-1185">Reference proteome</keyword>
<reference evidence="2" key="1">
    <citation type="journal article" date="2019" name="Int. J. Syst. Evol. Microbiol.">
        <title>The Global Catalogue of Microorganisms (GCM) 10K type strain sequencing project: providing services to taxonomists for standard genome sequencing and annotation.</title>
        <authorList>
            <consortium name="The Broad Institute Genomics Platform"/>
            <consortium name="The Broad Institute Genome Sequencing Center for Infectious Disease"/>
            <person name="Wu L."/>
            <person name="Ma J."/>
        </authorList>
    </citation>
    <scope>NUCLEOTIDE SEQUENCE [LARGE SCALE GENOMIC DNA]</scope>
    <source>
        <strain evidence="2">JCM 17337</strain>
    </source>
</reference>
<sequence>MPNGDYGFDLPKQGNFFPVNNALTEHSTYYQGVYNKVYIQLKRIEFKKELERRMKYNKIIVFLILKIIFVFN</sequence>
<accession>A0ABP7GVN6</accession>
<evidence type="ECO:0000313" key="2">
    <source>
        <dbReference type="Proteomes" id="UP001500748"/>
    </source>
</evidence>
<name>A0ABP7GVN6_9FLAO</name>
<proteinExistence type="predicted"/>
<dbReference type="Proteomes" id="UP001500748">
    <property type="component" value="Unassembled WGS sequence"/>
</dbReference>
<comment type="caution">
    <text evidence="1">The sequence shown here is derived from an EMBL/GenBank/DDBJ whole genome shotgun (WGS) entry which is preliminary data.</text>
</comment>
<organism evidence="1 2">
    <name type="scientific">Flavobacterium ginsengiterrae</name>
    <dbReference type="NCBI Taxonomy" id="871695"/>
    <lineage>
        <taxon>Bacteria</taxon>
        <taxon>Pseudomonadati</taxon>
        <taxon>Bacteroidota</taxon>
        <taxon>Flavobacteriia</taxon>
        <taxon>Flavobacteriales</taxon>
        <taxon>Flavobacteriaceae</taxon>
        <taxon>Flavobacterium</taxon>
    </lineage>
</organism>
<dbReference type="EMBL" id="BAABDU010000004">
    <property type="protein sequence ID" value="GAA3773544.1"/>
    <property type="molecule type" value="Genomic_DNA"/>
</dbReference>